<dbReference type="RefSeq" id="WP_039211862.1">
    <property type="nucleotide sequence ID" value="NZ_JTJZ01000022.1"/>
</dbReference>
<accession>A0A0B9AP38</accession>
<dbReference type="EMBL" id="JTJZ01000022">
    <property type="protein sequence ID" value="KHS51095.1"/>
    <property type="molecule type" value="Genomic_DNA"/>
</dbReference>
<feature type="region of interest" description="Disordered" evidence="2">
    <location>
        <begin position="275"/>
        <end position="295"/>
    </location>
</feature>
<dbReference type="PATRIC" id="fig|1703.6.peg.3123"/>
<dbReference type="AlphaFoldDB" id="A0A0B9AP38"/>
<evidence type="ECO:0000313" key="5">
    <source>
        <dbReference type="EMBL" id="KHS51095.1"/>
    </source>
</evidence>
<keyword evidence="1" id="KW-0175">Coiled coil</keyword>
<feature type="compositionally biased region" description="Polar residues" evidence="2">
    <location>
        <begin position="110"/>
        <end position="119"/>
    </location>
</feature>
<name>A0A0B9AP38_BRELN</name>
<dbReference type="GO" id="GO:0005886">
    <property type="term" value="C:plasma membrane"/>
    <property type="evidence" value="ECO:0007669"/>
    <property type="project" value="InterPro"/>
</dbReference>
<dbReference type="GO" id="GO:0016989">
    <property type="term" value="F:sigma factor antagonist activity"/>
    <property type="evidence" value="ECO:0007669"/>
    <property type="project" value="TreeGrafter"/>
</dbReference>
<feature type="coiled-coil region" evidence="1">
    <location>
        <begin position="165"/>
        <end position="192"/>
    </location>
</feature>
<feature type="domain" description="Anti-sigma K factor RskA C-terminal" evidence="4">
    <location>
        <begin position="150"/>
        <end position="290"/>
    </location>
</feature>
<dbReference type="PANTHER" id="PTHR37461:SF1">
    <property type="entry name" value="ANTI-SIGMA-K FACTOR RSKA"/>
    <property type="match status" value="1"/>
</dbReference>
<reference evidence="5 6" key="1">
    <citation type="submission" date="2014-11" db="EMBL/GenBank/DDBJ databases">
        <title>Draft Genome Sequence of Brevibacterium linens AE038-8.</title>
        <authorList>
            <person name="Maizel D."/>
            <person name="Utturkar S.M."/>
            <person name="Brown S.D."/>
            <person name="Ferrero M."/>
            <person name="Rosen B.P."/>
        </authorList>
    </citation>
    <scope>NUCLEOTIDE SEQUENCE [LARGE SCALE GENOMIC DNA]</scope>
    <source>
        <strain evidence="5 6">AE038-8</strain>
    </source>
</reference>
<evidence type="ECO:0000256" key="2">
    <source>
        <dbReference type="SAM" id="MobiDB-lite"/>
    </source>
</evidence>
<feature type="compositionally biased region" description="Basic and acidic residues" evidence="2">
    <location>
        <begin position="120"/>
        <end position="134"/>
    </location>
</feature>
<feature type="compositionally biased region" description="Low complexity" evidence="2">
    <location>
        <begin position="76"/>
        <end position="96"/>
    </location>
</feature>
<dbReference type="OrthoDB" id="153510at2"/>
<keyword evidence="3" id="KW-0812">Transmembrane</keyword>
<evidence type="ECO:0000256" key="3">
    <source>
        <dbReference type="SAM" id="Phobius"/>
    </source>
</evidence>
<protein>
    <submittedName>
        <fullName evidence="5">Anti-sigma-K factor RskA</fullName>
    </submittedName>
</protein>
<feature type="region of interest" description="Disordered" evidence="2">
    <location>
        <begin position="48"/>
        <end position="143"/>
    </location>
</feature>
<comment type="caution">
    <text evidence="5">The sequence shown here is derived from an EMBL/GenBank/DDBJ whole genome shotgun (WGS) entry which is preliminary data.</text>
</comment>
<dbReference type="Pfam" id="PF10099">
    <property type="entry name" value="RskA_C"/>
    <property type="match status" value="1"/>
</dbReference>
<dbReference type="GO" id="GO:0006417">
    <property type="term" value="P:regulation of translation"/>
    <property type="evidence" value="ECO:0007669"/>
    <property type="project" value="TreeGrafter"/>
</dbReference>
<organism evidence="5 6">
    <name type="scientific">Brevibacterium linens</name>
    <dbReference type="NCBI Taxonomy" id="1703"/>
    <lineage>
        <taxon>Bacteria</taxon>
        <taxon>Bacillati</taxon>
        <taxon>Actinomycetota</taxon>
        <taxon>Actinomycetes</taxon>
        <taxon>Micrococcales</taxon>
        <taxon>Brevibacteriaceae</taxon>
        <taxon>Brevibacterium</taxon>
    </lineage>
</organism>
<gene>
    <name evidence="5" type="ORF">AE0388_3167</name>
</gene>
<evidence type="ECO:0000259" key="4">
    <source>
        <dbReference type="Pfam" id="PF10099"/>
    </source>
</evidence>
<evidence type="ECO:0000313" key="6">
    <source>
        <dbReference type="Proteomes" id="UP000031488"/>
    </source>
</evidence>
<evidence type="ECO:0000256" key="1">
    <source>
        <dbReference type="SAM" id="Coils"/>
    </source>
</evidence>
<dbReference type="InterPro" id="IPR051474">
    <property type="entry name" value="Anti-sigma-K/W_factor"/>
</dbReference>
<keyword evidence="3" id="KW-1133">Transmembrane helix</keyword>
<dbReference type="InterPro" id="IPR018764">
    <property type="entry name" value="RskA_C"/>
</dbReference>
<keyword evidence="6" id="KW-1185">Reference proteome</keyword>
<sequence length="295" mass="30773">MSTDRDYLAAGLALGGLSDSELAEAQALAESDADFRAEVASYSDVMAEAAESDEPVEVSSATREAILSIPENHAQESAQEPAPETSSAAEAKAPPAGETSAPPVAADASNDPQPAPTSLSDHREARRPDPRAEGAGDPQPRRSSWLPWVAAAAAIVVAAGLGGVVWQQNERQNDLEEELSATQQQLDDSARLMEASDLRTHTEKLPEGGSVTVLSSKSEQLIRLSPKDIGQPPAGKSMQMWVIGADGPENAGLMADEPVTITGEKFTDGSVFGITVEPEGGSKQPTTDPIVAIDL</sequence>
<dbReference type="Proteomes" id="UP000031488">
    <property type="component" value="Unassembled WGS sequence"/>
</dbReference>
<feature type="transmembrane region" description="Helical" evidence="3">
    <location>
        <begin position="145"/>
        <end position="166"/>
    </location>
</feature>
<dbReference type="PANTHER" id="PTHR37461">
    <property type="entry name" value="ANTI-SIGMA-K FACTOR RSKA"/>
    <property type="match status" value="1"/>
</dbReference>
<keyword evidence="3" id="KW-0472">Membrane</keyword>
<proteinExistence type="predicted"/>